<dbReference type="InterPro" id="IPR004714">
    <property type="entry name" value="Cyt_oxidase_maturation_cbb3"/>
</dbReference>
<evidence type="ECO:0000313" key="2">
    <source>
        <dbReference type="Proteomes" id="UP000316714"/>
    </source>
</evidence>
<gene>
    <name evidence="1" type="ORF">KOR34_46710</name>
</gene>
<dbReference type="NCBIfam" id="TIGR00847">
    <property type="entry name" value="ccoS"/>
    <property type="match status" value="1"/>
</dbReference>
<dbReference type="PANTHER" id="PTHR41532:SF1">
    <property type="entry name" value="FIXS PROTEIN"/>
    <property type="match status" value="1"/>
</dbReference>
<sequence>MSVIYIMLPVALLLAAGGVAAFCWAVRDGQLDDLDSAAARMLEDDDDDDGKP</sequence>
<proteinExistence type="predicted"/>
<name>A0A5C5V0N9_9BACT</name>
<dbReference type="Pfam" id="PF03597">
    <property type="entry name" value="FixS"/>
    <property type="match status" value="1"/>
</dbReference>
<comment type="caution">
    <text evidence="1">The sequence shown here is derived from an EMBL/GenBank/DDBJ whole genome shotgun (WGS) entry which is preliminary data.</text>
</comment>
<protein>
    <submittedName>
        <fullName evidence="1">Cytochrome oxidase maturation protein cbb3-type</fullName>
    </submittedName>
</protein>
<dbReference type="AlphaFoldDB" id="A0A5C5V0N9"/>
<reference evidence="1 2" key="1">
    <citation type="submission" date="2019-02" db="EMBL/GenBank/DDBJ databases">
        <title>Deep-cultivation of Planctomycetes and their phenomic and genomic characterization uncovers novel biology.</title>
        <authorList>
            <person name="Wiegand S."/>
            <person name="Jogler M."/>
            <person name="Boedeker C."/>
            <person name="Pinto D."/>
            <person name="Vollmers J."/>
            <person name="Rivas-Marin E."/>
            <person name="Kohn T."/>
            <person name="Peeters S.H."/>
            <person name="Heuer A."/>
            <person name="Rast P."/>
            <person name="Oberbeckmann S."/>
            <person name="Bunk B."/>
            <person name="Jeske O."/>
            <person name="Meyerdierks A."/>
            <person name="Storesund J.E."/>
            <person name="Kallscheuer N."/>
            <person name="Luecker S."/>
            <person name="Lage O.M."/>
            <person name="Pohl T."/>
            <person name="Merkel B.J."/>
            <person name="Hornburger P."/>
            <person name="Mueller R.-W."/>
            <person name="Bruemmer F."/>
            <person name="Labrenz M."/>
            <person name="Spormann A.M."/>
            <person name="Op Den Camp H."/>
            <person name="Overmann J."/>
            <person name="Amann R."/>
            <person name="Jetten M.S.M."/>
            <person name="Mascher T."/>
            <person name="Medema M.H."/>
            <person name="Devos D.P."/>
            <person name="Kaster A.-K."/>
            <person name="Ovreas L."/>
            <person name="Rohde M."/>
            <person name="Galperin M.Y."/>
            <person name="Jogler C."/>
        </authorList>
    </citation>
    <scope>NUCLEOTIDE SEQUENCE [LARGE SCALE GENOMIC DNA]</scope>
    <source>
        <strain evidence="1 2">KOR34</strain>
    </source>
</reference>
<dbReference type="EMBL" id="SIHJ01000004">
    <property type="protein sequence ID" value="TWT31295.1"/>
    <property type="molecule type" value="Genomic_DNA"/>
</dbReference>
<dbReference type="PANTHER" id="PTHR41532">
    <property type="entry name" value="FIXS PROTEIN"/>
    <property type="match status" value="1"/>
</dbReference>
<organism evidence="1 2">
    <name type="scientific">Posidoniimonas corsicana</name>
    <dbReference type="NCBI Taxonomy" id="1938618"/>
    <lineage>
        <taxon>Bacteria</taxon>
        <taxon>Pseudomonadati</taxon>
        <taxon>Planctomycetota</taxon>
        <taxon>Planctomycetia</taxon>
        <taxon>Pirellulales</taxon>
        <taxon>Lacipirellulaceae</taxon>
        <taxon>Posidoniimonas</taxon>
    </lineage>
</organism>
<dbReference type="RefSeq" id="WP_146568472.1">
    <property type="nucleotide sequence ID" value="NZ_SIHJ01000004.1"/>
</dbReference>
<keyword evidence="2" id="KW-1185">Reference proteome</keyword>
<evidence type="ECO:0000313" key="1">
    <source>
        <dbReference type="EMBL" id="TWT31295.1"/>
    </source>
</evidence>
<dbReference type="Proteomes" id="UP000316714">
    <property type="component" value="Unassembled WGS sequence"/>
</dbReference>
<accession>A0A5C5V0N9</accession>